<sequence length="156" mass="15642">MSADVAPTAASSGATTAPAPRAARRTRLLGTLLTALGIVMALAGVATWGGIAQGLAQEEIVVSDNAAAFAGSPVVTPWTAWAQAEVIRTDLDEMTGGLTYAEMDREDPQRQAVATGTFLRASLITSVIAFGVALALVGIGTGFVLGGLGLRSASAG</sequence>
<dbReference type="EMBL" id="CP074405">
    <property type="protein sequence ID" value="QVI61331.1"/>
    <property type="molecule type" value="Genomic_DNA"/>
</dbReference>
<dbReference type="RefSeq" id="WP_207338935.1">
    <property type="nucleotide sequence ID" value="NZ_CP074405.1"/>
</dbReference>
<dbReference type="GO" id="GO:0051213">
    <property type="term" value="F:dioxygenase activity"/>
    <property type="evidence" value="ECO:0007669"/>
    <property type="project" value="UniProtKB-KW"/>
</dbReference>
<keyword evidence="3" id="KW-0560">Oxidoreductase</keyword>
<keyword evidence="3" id="KW-0223">Dioxygenase</keyword>
<feature type="transmembrane region" description="Helical" evidence="2">
    <location>
        <begin position="28"/>
        <end position="51"/>
    </location>
</feature>
<reference evidence="3 4" key="1">
    <citation type="submission" date="2021-05" db="EMBL/GenBank/DDBJ databases">
        <title>Novel species in genus Cellulomonas.</title>
        <authorList>
            <person name="Zhang G."/>
        </authorList>
    </citation>
    <scope>NUCLEOTIDE SEQUENCE [LARGE SCALE GENOMIC DNA]</scope>
    <source>
        <strain evidence="4">zg-ZUI222</strain>
    </source>
</reference>
<evidence type="ECO:0000256" key="1">
    <source>
        <dbReference type="SAM" id="MobiDB-lite"/>
    </source>
</evidence>
<gene>
    <name evidence="3" type="ORF">KG103_12650</name>
</gene>
<feature type="region of interest" description="Disordered" evidence="1">
    <location>
        <begin position="1"/>
        <end position="21"/>
    </location>
</feature>
<dbReference type="Proteomes" id="UP000677804">
    <property type="component" value="Chromosome"/>
</dbReference>
<evidence type="ECO:0000256" key="2">
    <source>
        <dbReference type="SAM" id="Phobius"/>
    </source>
</evidence>
<keyword evidence="2" id="KW-0472">Membrane</keyword>
<keyword evidence="2" id="KW-0812">Transmembrane</keyword>
<evidence type="ECO:0000313" key="4">
    <source>
        <dbReference type="Proteomes" id="UP000677804"/>
    </source>
</evidence>
<feature type="transmembrane region" description="Helical" evidence="2">
    <location>
        <begin position="127"/>
        <end position="150"/>
    </location>
</feature>
<keyword evidence="4" id="KW-1185">Reference proteome</keyword>
<evidence type="ECO:0000313" key="3">
    <source>
        <dbReference type="EMBL" id="QVI61331.1"/>
    </source>
</evidence>
<proteinExistence type="predicted"/>
<protein>
    <submittedName>
        <fullName evidence="3">Aromatic ring-opening dioxygenase LigA</fullName>
    </submittedName>
</protein>
<accession>A0ABX8D4D7</accession>
<name>A0ABX8D4D7_9CELL</name>
<organism evidence="3 4">
    <name type="scientific">Cellulomonas wangleii</name>
    <dbReference type="NCBI Taxonomy" id="2816956"/>
    <lineage>
        <taxon>Bacteria</taxon>
        <taxon>Bacillati</taxon>
        <taxon>Actinomycetota</taxon>
        <taxon>Actinomycetes</taxon>
        <taxon>Micrococcales</taxon>
        <taxon>Cellulomonadaceae</taxon>
        <taxon>Cellulomonas</taxon>
    </lineage>
</organism>
<keyword evidence="2" id="KW-1133">Transmembrane helix</keyword>